<dbReference type="InterPro" id="IPR043129">
    <property type="entry name" value="ATPase_NBD"/>
</dbReference>
<dbReference type="Pfam" id="PF00480">
    <property type="entry name" value="ROK"/>
    <property type="match status" value="1"/>
</dbReference>
<reference evidence="2 3" key="1">
    <citation type="submission" date="2020-05" db="EMBL/GenBank/DDBJ databases">
        <title>Nakamurella sp. DB0629 isolated from air conditioner.</title>
        <authorList>
            <person name="Kim D.H."/>
            <person name="Kim D.-U."/>
        </authorList>
    </citation>
    <scope>NUCLEOTIDE SEQUENCE [LARGE SCALE GENOMIC DNA]</scope>
    <source>
        <strain evidence="2 3">DB0629</strain>
    </source>
</reference>
<dbReference type="InterPro" id="IPR036390">
    <property type="entry name" value="WH_DNA-bd_sf"/>
</dbReference>
<sequence length="394" mass="40524">MSQATQHPPTEVRTGTAGQVFTSILTTGPVCRRDVANATGLSQASVTKLVKPMLSAGYIEEIAPITAGPGRPQIPLQVIPERQFSIGVKVMATEVIGVVIDLGGNQCAAVRQPVDGTDPDEVVGTVTALVAHLRERVPQARERTCGIGVGIGGHVDNATGVVRFSPSLRWPSVPLAGRLTAATGLPVTVENDVNSLALSEQWFGAGRGVDSFAVVTVGAGIGCGLVIDGDLWTGVSGAAGEFGHIRVAADGARCDCGRVGCVQAVANDEAIARAAEHAVGQPISSAAEAYRLATAGSEPLKEVFREAGRALGRGLAVLVNLMNPALVILSGEGVHSSPIWTDAVREQLTADAFSSIAMDCELLVRPLPDEAWAAGAAVGMLRRSVLGSLGRLGT</sequence>
<dbReference type="AlphaFoldDB" id="A0A849A3Z6"/>
<dbReference type="PANTHER" id="PTHR18964">
    <property type="entry name" value="ROK (REPRESSOR, ORF, KINASE) FAMILY"/>
    <property type="match status" value="1"/>
</dbReference>
<dbReference type="SUPFAM" id="SSF46785">
    <property type="entry name" value="Winged helix' DNA-binding domain"/>
    <property type="match status" value="1"/>
</dbReference>
<dbReference type="Proteomes" id="UP000562984">
    <property type="component" value="Unassembled WGS sequence"/>
</dbReference>
<keyword evidence="3" id="KW-1185">Reference proteome</keyword>
<proteinExistence type="inferred from homology"/>
<evidence type="ECO:0000313" key="3">
    <source>
        <dbReference type="Proteomes" id="UP000562984"/>
    </source>
</evidence>
<dbReference type="InterPro" id="IPR036388">
    <property type="entry name" value="WH-like_DNA-bd_sf"/>
</dbReference>
<dbReference type="PANTHER" id="PTHR18964:SF149">
    <property type="entry name" value="BIFUNCTIONAL UDP-N-ACETYLGLUCOSAMINE 2-EPIMERASE_N-ACETYLMANNOSAMINE KINASE"/>
    <property type="match status" value="1"/>
</dbReference>
<organism evidence="2 3">
    <name type="scientific">Nakamurella aerolata</name>
    <dbReference type="NCBI Taxonomy" id="1656892"/>
    <lineage>
        <taxon>Bacteria</taxon>
        <taxon>Bacillati</taxon>
        <taxon>Actinomycetota</taxon>
        <taxon>Actinomycetes</taxon>
        <taxon>Nakamurellales</taxon>
        <taxon>Nakamurellaceae</taxon>
        <taxon>Nakamurella</taxon>
    </lineage>
</organism>
<dbReference type="CDD" id="cd24073">
    <property type="entry name" value="ASKHA_ATPase_ROK_CYANR"/>
    <property type="match status" value="1"/>
</dbReference>
<dbReference type="Gene3D" id="1.10.10.10">
    <property type="entry name" value="Winged helix-like DNA-binding domain superfamily/Winged helix DNA-binding domain"/>
    <property type="match status" value="1"/>
</dbReference>
<comment type="similarity">
    <text evidence="1">Belongs to the ROK (NagC/XylR) family.</text>
</comment>
<protein>
    <submittedName>
        <fullName evidence="2">ROK family protein</fullName>
    </submittedName>
</protein>
<name>A0A849A3Z6_9ACTN</name>
<dbReference type="InterPro" id="IPR000600">
    <property type="entry name" value="ROK"/>
</dbReference>
<dbReference type="PROSITE" id="PS01125">
    <property type="entry name" value="ROK"/>
    <property type="match status" value="1"/>
</dbReference>
<dbReference type="RefSeq" id="WP_171198472.1">
    <property type="nucleotide sequence ID" value="NZ_JABEND010000002.1"/>
</dbReference>
<evidence type="ECO:0000313" key="2">
    <source>
        <dbReference type="EMBL" id="NNG34787.1"/>
    </source>
</evidence>
<dbReference type="Gene3D" id="3.30.420.40">
    <property type="match status" value="2"/>
</dbReference>
<gene>
    <name evidence="2" type="ORF">HKD39_03420</name>
</gene>
<comment type="caution">
    <text evidence="2">The sequence shown here is derived from an EMBL/GenBank/DDBJ whole genome shotgun (WGS) entry which is preliminary data.</text>
</comment>
<accession>A0A849A3Z6</accession>
<dbReference type="InterPro" id="IPR049874">
    <property type="entry name" value="ROK_cs"/>
</dbReference>
<dbReference type="SUPFAM" id="SSF53067">
    <property type="entry name" value="Actin-like ATPase domain"/>
    <property type="match status" value="1"/>
</dbReference>
<dbReference type="EMBL" id="JABEND010000002">
    <property type="protein sequence ID" value="NNG34787.1"/>
    <property type="molecule type" value="Genomic_DNA"/>
</dbReference>
<evidence type="ECO:0000256" key="1">
    <source>
        <dbReference type="ARBA" id="ARBA00006479"/>
    </source>
</evidence>